<proteinExistence type="predicted"/>
<feature type="non-terminal residue" evidence="1">
    <location>
        <position position="131"/>
    </location>
</feature>
<reference evidence="1" key="1">
    <citation type="journal article" date="2019" name="Sci. Rep.">
        <title>Draft genome of Tanacetum cinerariifolium, the natural source of mosquito coil.</title>
        <authorList>
            <person name="Yamashiro T."/>
            <person name="Shiraishi A."/>
            <person name="Satake H."/>
            <person name="Nakayama K."/>
        </authorList>
    </citation>
    <scope>NUCLEOTIDE SEQUENCE</scope>
</reference>
<protein>
    <submittedName>
        <fullName evidence="1">Uncharacterized protein</fullName>
    </submittedName>
</protein>
<dbReference type="AlphaFoldDB" id="A0A699UX86"/>
<organism evidence="1">
    <name type="scientific">Tanacetum cinerariifolium</name>
    <name type="common">Dalmatian daisy</name>
    <name type="synonym">Chrysanthemum cinerariifolium</name>
    <dbReference type="NCBI Taxonomy" id="118510"/>
    <lineage>
        <taxon>Eukaryota</taxon>
        <taxon>Viridiplantae</taxon>
        <taxon>Streptophyta</taxon>
        <taxon>Embryophyta</taxon>
        <taxon>Tracheophyta</taxon>
        <taxon>Spermatophyta</taxon>
        <taxon>Magnoliopsida</taxon>
        <taxon>eudicotyledons</taxon>
        <taxon>Gunneridae</taxon>
        <taxon>Pentapetalae</taxon>
        <taxon>asterids</taxon>
        <taxon>campanulids</taxon>
        <taxon>Asterales</taxon>
        <taxon>Asteraceae</taxon>
        <taxon>Asteroideae</taxon>
        <taxon>Anthemideae</taxon>
        <taxon>Anthemidinae</taxon>
        <taxon>Tanacetum</taxon>
    </lineage>
</organism>
<accession>A0A699UX86</accession>
<sequence length="131" mass="13722">GITAGFCASRKAIRSRWCSVSARRAKSLPVKHWYVTAGWPASPGLVRSSSSDCNAPGMRAPNQLGSACCRQALSASRPARTIVVAFIGLVAEGFGEDEVVIFHRLVAADALGSEERVLAVGHQLGGFEAGP</sequence>
<comment type="caution">
    <text evidence="1">The sequence shown here is derived from an EMBL/GenBank/DDBJ whole genome shotgun (WGS) entry which is preliminary data.</text>
</comment>
<gene>
    <name evidence="1" type="ORF">Tci_898007</name>
</gene>
<feature type="non-terminal residue" evidence="1">
    <location>
        <position position="1"/>
    </location>
</feature>
<dbReference type="EMBL" id="BKCJ011365329">
    <property type="protein sequence ID" value="GFD26038.1"/>
    <property type="molecule type" value="Genomic_DNA"/>
</dbReference>
<name>A0A699UX86_TANCI</name>
<evidence type="ECO:0000313" key="1">
    <source>
        <dbReference type="EMBL" id="GFD26038.1"/>
    </source>
</evidence>